<comment type="caution">
    <text evidence="1">The sequence shown here is derived from an EMBL/GenBank/DDBJ whole genome shotgun (WGS) entry which is preliminary data.</text>
</comment>
<dbReference type="Proteomes" id="UP000887159">
    <property type="component" value="Unassembled WGS sequence"/>
</dbReference>
<dbReference type="AlphaFoldDB" id="A0A8X6VL14"/>
<accession>A0A8X6VL14</accession>
<keyword evidence="2" id="KW-1185">Reference proteome</keyword>
<reference evidence="1" key="1">
    <citation type="submission" date="2020-08" db="EMBL/GenBank/DDBJ databases">
        <title>Multicomponent nature underlies the extraordinary mechanical properties of spider dragline silk.</title>
        <authorList>
            <person name="Kono N."/>
            <person name="Nakamura H."/>
            <person name="Mori M."/>
            <person name="Yoshida Y."/>
            <person name="Ohtoshi R."/>
            <person name="Malay A.D."/>
            <person name="Moran D.A.P."/>
            <person name="Tomita M."/>
            <person name="Numata K."/>
            <person name="Arakawa K."/>
        </authorList>
    </citation>
    <scope>NUCLEOTIDE SEQUENCE</scope>
</reference>
<evidence type="ECO:0000313" key="2">
    <source>
        <dbReference type="Proteomes" id="UP000887159"/>
    </source>
</evidence>
<sequence length="137" mass="15602">MVNLPQRDPWSQRRFKEGRYSIVDDEHVGHPTSQNAENIALEYYVDNAKIIRQAEHRGTEGKTQLLYVIDELLEPYKPISAQPPTSLELLKQPSIYGLNEPIDFEHHAGDNTFWLGTTFNFDGGWLGPPTNLARGLV</sequence>
<dbReference type="EMBL" id="BMAU01021342">
    <property type="protein sequence ID" value="GFY16894.1"/>
    <property type="molecule type" value="Genomic_DNA"/>
</dbReference>
<organism evidence="1 2">
    <name type="scientific">Trichonephila clavipes</name>
    <name type="common">Golden silk orbweaver</name>
    <name type="synonym">Nephila clavipes</name>
    <dbReference type="NCBI Taxonomy" id="2585209"/>
    <lineage>
        <taxon>Eukaryota</taxon>
        <taxon>Metazoa</taxon>
        <taxon>Ecdysozoa</taxon>
        <taxon>Arthropoda</taxon>
        <taxon>Chelicerata</taxon>
        <taxon>Arachnida</taxon>
        <taxon>Araneae</taxon>
        <taxon>Araneomorphae</taxon>
        <taxon>Entelegynae</taxon>
        <taxon>Araneoidea</taxon>
        <taxon>Nephilidae</taxon>
        <taxon>Trichonephila</taxon>
    </lineage>
</organism>
<evidence type="ECO:0000313" key="1">
    <source>
        <dbReference type="EMBL" id="GFY16894.1"/>
    </source>
</evidence>
<gene>
    <name evidence="1" type="primary">AVEN_111844_1</name>
    <name evidence="1" type="ORF">TNCV_3689521</name>
</gene>
<name>A0A8X6VL14_TRICX</name>
<protein>
    <recommendedName>
        <fullName evidence="3">Amine oxidase</fullName>
    </recommendedName>
</protein>
<evidence type="ECO:0008006" key="3">
    <source>
        <dbReference type="Google" id="ProtNLM"/>
    </source>
</evidence>
<proteinExistence type="predicted"/>